<evidence type="ECO:0000256" key="1">
    <source>
        <dbReference type="SAM" id="MobiDB-lite"/>
    </source>
</evidence>
<sequence>MASTSAATLPKQTKSQYHHFIPRFILRNFTHPYKPPDGPSKGTQNRNRRRRRGKHQPDEPMLYTLDLSTSKTAMTETSVGRTFGLTDMYRDFADATNQHYLEEQLSKLESRAAGIISKIRKAFEAQEGDVWLIRTERDILRKFLFIMKYRGSGMHKRFYDESAEDYHANDRDRLLQYMKEKGFRKPVDVWFDNIKGMLELKMDSNGRWMRELQERIYPDDAIWFIAHTQMMYLACCSTAIEDDEFLLTENAYSIHEGPNSYRIDPQTGEQTPTAYTEYHVFAVISPKLIMVLRSFLLPVPEEDNDEEIGDWRKTMYQLNIEQHNYPLTSGSVLADLPIAKPRNSYSKIVDGRVVLLDGEDGTPRADHKYYFRFFPLETDHANKINTIMLEESTMISKIVFKSYSRARKTFEHYLSLPPESGFKYVPNVPGVSDDPRIIFLMKLEEAVKKMGSSVTASYQTRGTELMEQREMEAWGELFEKNLPKEPTEPMKLYINLGGSGRTMPKDMEQARRMLNMRIKVDVWSQGLDENFRNGIRRNVRDLFCQLPVRRVWFYLKMVRQMILGSGKVGEWENSGYGEESSPDEPENVIAKVSGQLRSHGIAQLLWLTVMNHIHFVQNPYLDLEAEISFNPEGMMQFQSIRAVTFSQSGSICDCPIPEIEEEARSWKSRARAESLYHNHKSSFWTEEENIELFTRRMTRGNFVDLLGKKLSAADLQALEMVLFTISYPIANLRYQS</sequence>
<reference evidence="2 3" key="1">
    <citation type="submission" date="2016-05" db="EMBL/GenBank/DDBJ databases">
        <title>A degradative enzymes factory behind the ericoid mycorrhizal symbiosis.</title>
        <authorList>
            <consortium name="DOE Joint Genome Institute"/>
            <person name="Martino E."/>
            <person name="Morin E."/>
            <person name="Grelet G."/>
            <person name="Kuo A."/>
            <person name="Kohler A."/>
            <person name="Daghino S."/>
            <person name="Barry K."/>
            <person name="Choi C."/>
            <person name="Cichocki N."/>
            <person name="Clum A."/>
            <person name="Copeland A."/>
            <person name="Hainaut M."/>
            <person name="Haridas S."/>
            <person name="Labutti K."/>
            <person name="Lindquist E."/>
            <person name="Lipzen A."/>
            <person name="Khouja H.-R."/>
            <person name="Murat C."/>
            <person name="Ohm R."/>
            <person name="Olson A."/>
            <person name="Spatafora J."/>
            <person name="Veneault-Fourrey C."/>
            <person name="Henrissat B."/>
            <person name="Grigoriev I."/>
            <person name="Martin F."/>
            <person name="Perotto S."/>
        </authorList>
    </citation>
    <scope>NUCLEOTIDE SEQUENCE [LARGE SCALE GENOMIC DNA]</scope>
    <source>
        <strain evidence="2 3">UAMH 7357</strain>
    </source>
</reference>
<dbReference type="InterPro" id="IPR025332">
    <property type="entry name" value="DUF4238"/>
</dbReference>
<evidence type="ECO:0000313" key="2">
    <source>
        <dbReference type="EMBL" id="PMD19714.1"/>
    </source>
</evidence>
<gene>
    <name evidence="2" type="ORF">NA56DRAFT_602697</name>
</gene>
<accession>A0A2J6Q0I5</accession>
<dbReference type="EMBL" id="KZ613488">
    <property type="protein sequence ID" value="PMD19714.1"/>
    <property type="molecule type" value="Genomic_DNA"/>
</dbReference>
<feature type="region of interest" description="Disordered" evidence="1">
    <location>
        <begin position="29"/>
        <end position="60"/>
    </location>
</feature>
<dbReference type="Pfam" id="PF14022">
    <property type="entry name" value="DUF4238"/>
    <property type="match status" value="1"/>
</dbReference>
<evidence type="ECO:0008006" key="4">
    <source>
        <dbReference type="Google" id="ProtNLM"/>
    </source>
</evidence>
<dbReference type="OrthoDB" id="5340163at2759"/>
<keyword evidence="3" id="KW-1185">Reference proteome</keyword>
<dbReference type="Proteomes" id="UP000235672">
    <property type="component" value="Unassembled WGS sequence"/>
</dbReference>
<evidence type="ECO:0000313" key="3">
    <source>
        <dbReference type="Proteomes" id="UP000235672"/>
    </source>
</evidence>
<protein>
    <recommendedName>
        <fullName evidence="4">DUF4238 domain-containing protein</fullName>
    </recommendedName>
</protein>
<name>A0A2J6Q0I5_9HELO</name>
<organism evidence="2 3">
    <name type="scientific">Hyaloscypha hepaticicola</name>
    <dbReference type="NCBI Taxonomy" id="2082293"/>
    <lineage>
        <taxon>Eukaryota</taxon>
        <taxon>Fungi</taxon>
        <taxon>Dikarya</taxon>
        <taxon>Ascomycota</taxon>
        <taxon>Pezizomycotina</taxon>
        <taxon>Leotiomycetes</taxon>
        <taxon>Helotiales</taxon>
        <taxon>Hyaloscyphaceae</taxon>
        <taxon>Hyaloscypha</taxon>
    </lineage>
</organism>
<dbReference type="AlphaFoldDB" id="A0A2J6Q0I5"/>
<dbReference type="STRING" id="1745343.A0A2J6Q0I5"/>
<proteinExistence type="predicted"/>